<dbReference type="GO" id="GO:0005737">
    <property type="term" value="C:cytoplasm"/>
    <property type="evidence" value="ECO:0007669"/>
    <property type="project" value="TreeGrafter"/>
</dbReference>
<dbReference type="Proteomes" id="UP000092583">
    <property type="component" value="Unassembled WGS sequence"/>
</dbReference>
<feature type="compositionally biased region" description="Low complexity" evidence="5">
    <location>
        <begin position="746"/>
        <end position="762"/>
    </location>
</feature>
<feature type="compositionally biased region" description="Polar residues" evidence="5">
    <location>
        <begin position="994"/>
        <end position="1003"/>
    </location>
</feature>
<proteinExistence type="inferred from homology"/>
<evidence type="ECO:0000256" key="4">
    <source>
        <dbReference type="RuleBase" id="RU363090"/>
    </source>
</evidence>
<dbReference type="Gene3D" id="3.30.470.160">
    <property type="entry name" value="Inositol polyphosphate kinase"/>
    <property type="match status" value="1"/>
</dbReference>
<dbReference type="STRING" id="1331196.A0A1B9IK55"/>
<sequence>MPPSPSFPHTYSYTPTQTQIQPQTSPTKHAHGHSHGIFHTHSHHDSHGHHIPLVHRHSHPSSPSPSHSPARSPPPTSPKRNSGLTLNTEVIKGGRVETKLSRSKSKGKGKAQEGEKDVKDKDRLVREVGSATISLRAGVVEGLDDDDDEDQDQDQDGYHRDDRNKGESSRMVKSNRQPSSGSGSGLIPSQQLPGPSSTDNAYTINIPSDARRVRKTRSNSLHYPSTRPSSVMDRSFYLPHYSTDQQYSLKPRSTTSTSISTKNHGSSILPLELGLGGDFDLSFGEAIRRGEQSSEMPLPKEALRVLCEAKENLGLGNGVKQGRKGSMGMGLFKESRESVPTTKKLRDKDRQKERESAVEEHESEDVMDEIDRQHQQQQRKESRSKSRPRPKPTTTQSTTSSRNNSANVLPSSSRNGSSYSLRRQQSNENGIITGQSPDQTSGGMVSPSTPVPIRAISRRRQELMDEDVGYGSGSTSGSGDQDEEIPVGIAISSPLLRHHSPASASASADLISSPAHISDIDQEEDSGWTTTTTESLSDEDDDEEDDGDRMWNSDDEDGADDTDATDDGLTVPLQPFNHAVGGHSSIYNFTRRAVCKPLVSRENLFYEEVEKLAPALLAFIPRYLGVMLVNYRRQLRAPTEGSMTPIDSPAQSHPSTPGLPGSRPMLHPTATSLSAQSTRSMPTTGVEIPEVSLDFNRHVVPDWLFKKDDRGRSKNSRMCGTSDEEGSKRTLRPSSARSQEFVRYTSNSPSSSWQSSLLGGSPHLKANPLTTPAVPRPIQETSEEPSTPAPSPSTSFLKQHLHHTISTPTLPSRIGQLPSYNPSLSEIGVSGSGYNSPHPFGGTGSTSVNTKLKDHVFATILKKLRKRGMGLHSNRHDDEADIEADDEFGESTGTGRRSRSGNRMRRRSERRLLEGSGSMDLRSLSSAHEDESGIRRTKSDVVLTDRGKREQSVERGMFHMEDIGEDDDQHENRLEMIKKNRNRLPLGNGLHPMTKSSTSTTSIVDSPLHTETTQSQQHISVPPLPSVHPDEIARQELFIFMEDLTGRLKHPCVLDLKMGTRQYGYDATPLKKRSQRKKCDATTSRTLGVRMCGMQVWNNETQSFVSRNKYRGREIKTSDFPNVLQGFLSDGETLLVDHIPIIVQKLHNLAAIMLRLDGFRFYGCSLLLIYDGDKEIQDHYRSVVRNENQIVNDSDNDNERLQKVNEEEEDHDEWAEHRHRPLKRIDQSDSQQDARRSRSVDLHSHHSHSHSRRRKSHSHTHSHSHSQGRPTTSGTGEHGHTHTHTHRKIRGEVNIRVVDFAHTTTGRDFLLFPKEHIDPDDKTLGKGYDTKFDEITGLPYARFPQKFPNRPDMGFIFGLKNVCESLKNIHETYQHECESVDLKIDDMVIGENEDVFERAFENNEEDELST</sequence>
<evidence type="ECO:0000256" key="3">
    <source>
        <dbReference type="ARBA" id="ARBA00022777"/>
    </source>
</evidence>
<dbReference type="GO" id="GO:0008440">
    <property type="term" value="F:inositol-1,4,5-trisphosphate 3-kinase activity"/>
    <property type="evidence" value="ECO:0007669"/>
    <property type="project" value="TreeGrafter"/>
</dbReference>
<feature type="region of interest" description="Disordered" evidence="5">
    <location>
        <begin position="640"/>
        <end position="681"/>
    </location>
</feature>
<evidence type="ECO:0000256" key="2">
    <source>
        <dbReference type="ARBA" id="ARBA00022679"/>
    </source>
</evidence>
<feature type="compositionally biased region" description="Acidic residues" evidence="5">
    <location>
        <begin position="142"/>
        <end position="155"/>
    </location>
</feature>
<dbReference type="PANTHER" id="PTHR12400">
    <property type="entry name" value="INOSITOL POLYPHOSPHATE KINASE"/>
    <property type="match status" value="1"/>
</dbReference>
<feature type="compositionally biased region" description="Acidic residues" evidence="5">
    <location>
        <begin position="536"/>
        <end position="566"/>
    </location>
</feature>
<dbReference type="EC" id="2.7.-.-" evidence="4"/>
<dbReference type="InterPro" id="IPR038286">
    <property type="entry name" value="IPK_sf"/>
</dbReference>
<evidence type="ECO:0000313" key="6">
    <source>
        <dbReference type="EMBL" id="OCF56026.1"/>
    </source>
</evidence>
<reference evidence="7" key="2">
    <citation type="submission" date="2013-12" db="EMBL/GenBank/DDBJ databases">
        <title>Evolution of pathogenesis and genome organization in the Tremellales.</title>
        <authorList>
            <person name="Cuomo C."/>
            <person name="Litvintseva A."/>
            <person name="Heitman J."/>
            <person name="Chen Y."/>
            <person name="Sun S."/>
            <person name="Springer D."/>
            <person name="Dromer F."/>
            <person name="Young S."/>
            <person name="Zeng Q."/>
            <person name="Chapman S."/>
            <person name="Gujja S."/>
            <person name="Saif S."/>
            <person name="Birren B."/>
        </authorList>
    </citation>
    <scope>NUCLEOTIDE SEQUENCE [LARGE SCALE GENOMIC DNA]</scope>
    <source>
        <strain evidence="7">CBS 10435</strain>
    </source>
</reference>
<evidence type="ECO:0000256" key="1">
    <source>
        <dbReference type="ARBA" id="ARBA00007374"/>
    </source>
</evidence>
<feature type="compositionally biased region" description="Low complexity" evidence="5">
    <location>
        <begin position="10"/>
        <end position="27"/>
    </location>
</feature>
<feature type="compositionally biased region" description="Basic residues" evidence="5">
    <location>
        <begin position="1245"/>
        <end position="1266"/>
    </location>
</feature>
<protein>
    <recommendedName>
        <fullName evidence="4">Kinase</fullName>
        <ecNumber evidence="4">2.7.-.-</ecNumber>
    </recommendedName>
</protein>
<dbReference type="Pfam" id="PF03770">
    <property type="entry name" value="IPK"/>
    <property type="match status" value="1"/>
</dbReference>
<organism evidence="6 7">
    <name type="scientific">Kwoniella mangroviensis CBS 10435</name>
    <dbReference type="NCBI Taxonomy" id="1331196"/>
    <lineage>
        <taxon>Eukaryota</taxon>
        <taxon>Fungi</taxon>
        <taxon>Dikarya</taxon>
        <taxon>Basidiomycota</taxon>
        <taxon>Agaricomycotina</taxon>
        <taxon>Tremellomycetes</taxon>
        <taxon>Tremellales</taxon>
        <taxon>Cryptococcaceae</taxon>
        <taxon>Kwoniella</taxon>
    </lineage>
</organism>
<feature type="compositionally biased region" description="Polar residues" evidence="5">
    <location>
        <begin position="242"/>
        <end position="264"/>
    </location>
</feature>
<comment type="similarity">
    <text evidence="1 4">Belongs to the inositol phosphokinase (IPK) family.</text>
</comment>
<evidence type="ECO:0000256" key="5">
    <source>
        <dbReference type="SAM" id="MobiDB-lite"/>
    </source>
</evidence>
<feature type="region of interest" description="Disordered" evidence="5">
    <location>
        <begin position="983"/>
        <end position="1003"/>
    </location>
</feature>
<dbReference type="InterPro" id="IPR005522">
    <property type="entry name" value="IPK"/>
</dbReference>
<dbReference type="OrthoDB" id="2573163at2759"/>
<keyword evidence="3 4" id="KW-0418">Kinase</keyword>
<feature type="region of interest" description="Disordered" evidence="5">
    <location>
        <begin position="1204"/>
        <end position="1290"/>
    </location>
</feature>
<evidence type="ECO:0000313" key="7">
    <source>
        <dbReference type="Proteomes" id="UP000092583"/>
    </source>
</evidence>
<feature type="compositionally biased region" description="Basic residues" evidence="5">
    <location>
        <begin position="896"/>
        <end position="909"/>
    </location>
</feature>
<feature type="region of interest" description="Disordered" evidence="5">
    <location>
        <begin position="517"/>
        <end position="573"/>
    </location>
</feature>
<dbReference type="PANTHER" id="PTHR12400:SF21">
    <property type="entry name" value="KINASE"/>
    <property type="match status" value="1"/>
</dbReference>
<feature type="compositionally biased region" description="Polar residues" evidence="5">
    <location>
        <begin position="187"/>
        <end position="206"/>
    </location>
</feature>
<feature type="compositionally biased region" description="Polar residues" evidence="5">
    <location>
        <begin position="424"/>
        <end position="448"/>
    </location>
</feature>
<feature type="compositionally biased region" description="Basic and acidic residues" evidence="5">
    <location>
        <begin position="110"/>
        <end position="126"/>
    </location>
</feature>
<feature type="compositionally biased region" description="Polar residues" evidence="5">
    <location>
        <begin position="218"/>
        <end position="229"/>
    </location>
</feature>
<dbReference type="GO" id="GO:0032958">
    <property type="term" value="P:inositol phosphate biosynthetic process"/>
    <property type="evidence" value="ECO:0007669"/>
    <property type="project" value="InterPro"/>
</dbReference>
<feature type="compositionally biased region" description="Basic and acidic residues" evidence="5">
    <location>
        <begin position="1223"/>
        <end position="1244"/>
    </location>
</feature>
<feature type="compositionally biased region" description="Basic and acidic residues" evidence="5">
    <location>
        <begin position="927"/>
        <end position="937"/>
    </location>
</feature>
<accession>A0A1B9IK55</accession>
<feature type="compositionally biased region" description="Basic residues" evidence="5">
    <location>
        <begin position="28"/>
        <end position="59"/>
    </location>
</feature>
<feature type="region of interest" description="Disordered" evidence="5">
    <location>
        <begin position="870"/>
        <end position="937"/>
    </location>
</feature>
<feature type="compositionally biased region" description="Polar residues" evidence="5">
    <location>
        <begin position="79"/>
        <end position="88"/>
    </location>
</feature>
<feature type="compositionally biased region" description="Low complexity" evidence="5">
    <location>
        <begin position="392"/>
        <end position="402"/>
    </location>
</feature>
<gene>
    <name evidence="6" type="ORF">L486_06783</name>
</gene>
<dbReference type="GO" id="GO:0000824">
    <property type="term" value="F:inositol-1,4,5,6-tetrakisphosphate 3-kinase activity"/>
    <property type="evidence" value="ECO:0007669"/>
    <property type="project" value="TreeGrafter"/>
</dbReference>
<feature type="region of interest" description="Disordered" evidence="5">
    <location>
        <begin position="316"/>
        <end position="484"/>
    </location>
</feature>
<name>A0A1B9IK55_9TREE</name>
<keyword evidence="2 4" id="KW-0808">Transferase</keyword>
<dbReference type="EMBL" id="KI669465">
    <property type="protein sequence ID" value="OCF56026.1"/>
    <property type="molecule type" value="Genomic_DNA"/>
</dbReference>
<feature type="compositionally biased region" description="Basic and acidic residues" evidence="5">
    <location>
        <begin position="156"/>
        <end position="170"/>
    </location>
</feature>
<feature type="compositionally biased region" description="Acidic residues" evidence="5">
    <location>
        <begin position="879"/>
        <end position="889"/>
    </location>
</feature>
<feature type="compositionally biased region" description="Low complexity" evidence="5">
    <location>
        <begin position="411"/>
        <end position="423"/>
    </location>
</feature>
<feature type="compositionally biased region" description="Polar residues" evidence="5">
    <location>
        <begin position="669"/>
        <end position="681"/>
    </location>
</feature>
<feature type="compositionally biased region" description="Basic and acidic residues" evidence="5">
    <location>
        <begin position="344"/>
        <end position="360"/>
    </location>
</feature>
<dbReference type="SUPFAM" id="SSF56104">
    <property type="entry name" value="SAICAR synthase-like"/>
    <property type="match status" value="1"/>
</dbReference>
<feature type="region of interest" description="Disordered" evidence="5">
    <location>
        <begin position="708"/>
        <end position="799"/>
    </location>
</feature>
<feature type="compositionally biased region" description="Low complexity" evidence="5">
    <location>
        <begin position="60"/>
        <end position="70"/>
    </location>
</feature>
<reference evidence="6 7" key="1">
    <citation type="submission" date="2013-07" db="EMBL/GenBank/DDBJ databases">
        <title>The Genome Sequence of Kwoniella mangroviensis CBS10435.</title>
        <authorList>
            <consortium name="The Broad Institute Genome Sequencing Platform"/>
            <person name="Cuomo C."/>
            <person name="Litvintseva A."/>
            <person name="Chen Y."/>
            <person name="Heitman J."/>
            <person name="Sun S."/>
            <person name="Springer D."/>
            <person name="Dromer F."/>
            <person name="Young S.K."/>
            <person name="Zeng Q."/>
            <person name="Gargeya S."/>
            <person name="Fitzgerald M."/>
            <person name="Abouelleil A."/>
            <person name="Alvarado L."/>
            <person name="Berlin A.M."/>
            <person name="Chapman S.B."/>
            <person name="Dewar J."/>
            <person name="Goldberg J."/>
            <person name="Griggs A."/>
            <person name="Gujja S."/>
            <person name="Hansen M."/>
            <person name="Howarth C."/>
            <person name="Imamovic A."/>
            <person name="Larimer J."/>
            <person name="McCowan C."/>
            <person name="Murphy C."/>
            <person name="Pearson M."/>
            <person name="Priest M."/>
            <person name="Roberts A."/>
            <person name="Saif S."/>
            <person name="Shea T."/>
            <person name="Sykes S."/>
            <person name="Wortman J."/>
            <person name="Nusbaum C."/>
            <person name="Birren B."/>
        </authorList>
    </citation>
    <scope>NUCLEOTIDE SEQUENCE [LARGE SCALE GENOMIC DNA]</scope>
    <source>
        <strain evidence="6 7">CBS 10435</strain>
    </source>
</reference>
<dbReference type="GO" id="GO:0005634">
    <property type="term" value="C:nucleus"/>
    <property type="evidence" value="ECO:0007669"/>
    <property type="project" value="TreeGrafter"/>
</dbReference>
<feature type="region of interest" description="Disordered" evidence="5">
    <location>
        <begin position="1"/>
        <end position="264"/>
    </location>
</feature>
<feature type="compositionally biased region" description="Basic and acidic residues" evidence="5">
    <location>
        <begin position="369"/>
        <end position="384"/>
    </location>
</feature>
<dbReference type="GO" id="GO:0046854">
    <property type="term" value="P:phosphatidylinositol phosphate biosynthetic process"/>
    <property type="evidence" value="ECO:0007669"/>
    <property type="project" value="TreeGrafter"/>
</dbReference>
<keyword evidence="7" id="KW-1185">Reference proteome</keyword>